<evidence type="ECO:0000313" key="2">
    <source>
        <dbReference type="Proteomes" id="UP001500393"/>
    </source>
</evidence>
<dbReference type="Proteomes" id="UP001500393">
    <property type="component" value="Unassembled WGS sequence"/>
</dbReference>
<proteinExistence type="predicted"/>
<evidence type="ECO:0000313" key="1">
    <source>
        <dbReference type="EMBL" id="GAA1557090.1"/>
    </source>
</evidence>
<sequence>MGEKVFGAVSTVRFAAAADRTFVDVKPDELVSVLLNGVGVEVGGLDDGRLWLEGLQAENELVVEARMKYSADGEGMVRSVDAADGRVD</sequence>
<gene>
    <name evidence="1" type="ORF">GCM10009789_08050</name>
</gene>
<organism evidence="1 2">
    <name type="scientific">Kribbella sancticallisti</name>
    <dbReference type="NCBI Taxonomy" id="460087"/>
    <lineage>
        <taxon>Bacteria</taxon>
        <taxon>Bacillati</taxon>
        <taxon>Actinomycetota</taxon>
        <taxon>Actinomycetes</taxon>
        <taxon>Propionibacteriales</taxon>
        <taxon>Kribbellaceae</taxon>
        <taxon>Kribbella</taxon>
    </lineage>
</organism>
<name>A0ABN2CG46_9ACTN</name>
<dbReference type="InterPro" id="IPR042097">
    <property type="entry name" value="Aminopeptidase_N-like_N_sf"/>
</dbReference>
<comment type="caution">
    <text evidence="1">The sequence shown here is derived from an EMBL/GenBank/DDBJ whole genome shotgun (WGS) entry which is preliminary data.</text>
</comment>
<reference evidence="1 2" key="1">
    <citation type="journal article" date="2019" name="Int. J. Syst. Evol. Microbiol.">
        <title>The Global Catalogue of Microorganisms (GCM) 10K type strain sequencing project: providing services to taxonomists for standard genome sequencing and annotation.</title>
        <authorList>
            <consortium name="The Broad Institute Genomics Platform"/>
            <consortium name="The Broad Institute Genome Sequencing Center for Infectious Disease"/>
            <person name="Wu L."/>
            <person name="Ma J."/>
        </authorList>
    </citation>
    <scope>NUCLEOTIDE SEQUENCE [LARGE SCALE GENOMIC DNA]</scope>
    <source>
        <strain evidence="1 2">JCM 14969</strain>
    </source>
</reference>
<protein>
    <submittedName>
        <fullName evidence="1">Uncharacterized protein</fullName>
    </submittedName>
</protein>
<dbReference type="SUPFAM" id="SSF63737">
    <property type="entry name" value="Leukotriene A4 hydrolase N-terminal domain"/>
    <property type="match status" value="1"/>
</dbReference>
<accession>A0ABN2CG46</accession>
<keyword evidence="2" id="KW-1185">Reference proteome</keyword>
<dbReference type="EMBL" id="BAAAOS010000007">
    <property type="protein sequence ID" value="GAA1557090.1"/>
    <property type="molecule type" value="Genomic_DNA"/>
</dbReference>